<dbReference type="SUPFAM" id="SSF57667">
    <property type="entry name" value="beta-beta-alpha zinc fingers"/>
    <property type="match status" value="2"/>
</dbReference>
<dbReference type="PANTHER" id="PTHR23235">
    <property type="entry name" value="KRUEPPEL-LIKE TRANSCRIPTION FACTOR"/>
    <property type="match status" value="1"/>
</dbReference>
<sequence>MSSSGSSTAAAALANTLDLLLDPATEDLVMSLGNSKETYSYVQTIEEIKEFLQDLTEPYKEQAKTPAVLEPQPYMPPTAPGDDSQHESNHNQVIPPLRPSVVTSEGSKIPGPVLIQNATTPPVKALDVPLGDLSETFPIGPKETFVDQIKPTGSQMIDVTDASRMVFTDCQKMAVLANARAISNEGGQMENLNYDDLSRSQVAVLYGNQVKTSGDNQAFHQSQITTLERGHVMTFIGDQTLTEDHMTFSGDRMTTLKEGQMTLSSGNQTLYRSHMTITGGNQILRGGQMMTFKGDHMTNFADDHTPYGDHMVSYPPLSLPYPGFLYFPTSHVIEERLPEKQKQNLKTQSCQFQKNSDILRPYICTYQDCGKSYAKSSHLRIHERKHTGEKPYVCNVMGCTWKFPRSDELSRHKRRHSGERPYLCTDCNRNFARSDHLKQHQRVHR</sequence>
<reference evidence="15" key="1">
    <citation type="submission" date="2012-07" db="EMBL/GenBank/DDBJ databases">
        <title>Genome of the Chinese tree shrew, a rising model animal genetically related to primates.</title>
        <authorList>
            <person name="Zhang G."/>
            <person name="Fan Y."/>
            <person name="Yao Y."/>
            <person name="Huang Z."/>
        </authorList>
    </citation>
    <scope>NUCLEOTIDE SEQUENCE [LARGE SCALE GENOMIC DNA]</scope>
</reference>
<gene>
    <name evidence="14" type="ORF">TREES_T100004192</name>
</gene>
<dbReference type="FunFam" id="3.30.160.60:FF:000125">
    <property type="entry name" value="Putative zinc finger protein 143"/>
    <property type="match status" value="1"/>
</dbReference>
<evidence type="ECO:0000256" key="3">
    <source>
        <dbReference type="ARBA" id="ARBA00022723"/>
    </source>
</evidence>
<dbReference type="SMART" id="SM00355">
    <property type="entry name" value="ZnF_C2H2"/>
    <property type="match status" value="3"/>
</dbReference>
<dbReference type="InterPro" id="IPR013087">
    <property type="entry name" value="Znf_C2H2_type"/>
</dbReference>
<evidence type="ECO:0000313" key="14">
    <source>
        <dbReference type="EMBL" id="ELW62150.1"/>
    </source>
</evidence>
<dbReference type="Gene3D" id="3.30.160.60">
    <property type="entry name" value="Classic Zinc Finger"/>
    <property type="match status" value="3"/>
</dbReference>
<keyword evidence="7" id="KW-0805">Transcription regulation</keyword>
<evidence type="ECO:0000313" key="15">
    <source>
        <dbReference type="Proteomes" id="UP000011518"/>
    </source>
</evidence>
<evidence type="ECO:0000256" key="4">
    <source>
        <dbReference type="ARBA" id="ARBA00022737"/>
    </source>
</evidence>
<feature type="domain" description="C2H2-type" evidence="13">
    <location>
        <begin position="362"/>
        <end position="391"/>
    </location>
</feature>
<dbReference type="GO" id="GO:0005634">
    <property type="term" value="C:nucleus"/>
    <property type="evidence" value="ECO:0007669"/>
    <property type="project" value="UniProtKB-SubCell"/>
</dbReference>
<comment type="similarity">
    <text evidence="2">Belongs to the krueppel C2H2-type zinc-finger protein family.</text>
</comment>
<feature type="domain" description="C2H2-type" evidence="13">
    <location>
        <begin position="392"/>
        <end position="421"/>
    </location>
</feature>
<keyword evidence="9" id="KW-0804">Transcription</keyword>
<feature type="region of interest" description="Disordered" evidence="12">
    <location>
        <begin position="62"/>
        <end position="94"/>
    </location>
</feature>
<evidence type="ECO:0000256" key="5">
    <source>
        <dbReference type="ARBA" id="ARBA00022771"/>
    </source>
</evidence>
<evidence type="ECO:0000256" key="7">
    <source>
        <dbReference type="ARBA" id="ARBA00023015"/>
    </source>
</evidence>
<dbReference type="InParanoid" id="L9KGW9"/>
<protein>
    <submittedName>
        <fullName evidence="14">Krueppel-like factor 17</fullName>
    </submittedName>
</protein>
<evidence type="ECO:0000256" key="6">
    <source>
        <dbReference type="ARBA" id="ARBA00022833"/>
    </source>
</evidence>
<evidence type="ECO:0000256" key="12">
    <source>
        <dbReference type="SAM" id="MobiDB-lite"/>
    </source>
</evidence>
<keyword evidence="8" id="KW-0238">DNA-binding</keyword>
<dbReference type="FunFam" id="3.30.160.60:FF:000185">
    <property type="entry name" value="zinc finger protein 319"/>
    <property type="match status" value="1"/>
</dbReference>
<organism evidence="14 15">
    <name type="scientific">Tupaia chinensis</name>
    <name type="common">Chinese tree shrew</name>
    <name type="synonym">Tupaia belangeri chinensis</name>
    <dbReference type="NCBI Taxonomy" id="246437"/>
    <lineage>
        <taxon>Eukaryota</taxon>
        <taxon>Metazoa</taxon>
        <taxon>Chordata</taxon>
        <taxon>Craniata</taxon>
        <taxon>Vertebrata</taxon>
        <taxon>Euteleostomi</taxon>
        <taxon>Mammalia</taxon>
        <taxon>Eutheria</taxon>
        <taxon>Euarchontoglires</taxon>
        <taxon>Scandentia</taxon>
        <taxon>Tupaiidae</taxon>
        <taxon>Tupaia</taxon>
    </lineage>
</organism>
<dbReference type="PROSITE" id="PS00028">
    <property type="entry name" value="ZINC_FINGER_C2H2_1"/>
    <property type="match status" value="3"/>
</dbReference>
<keyword evidence="3" id="KW-0479">Metal-binding</keyword>
<dbReference type="EMBL" id="KB320836">
    <property type="protein sequence ID" value="ELW62150.1"/>
    <property type="molecule type" value="Genomic_DNA"/>
</dbReference>
<dbReference type="GO" id="GO:0000978">
    <property type="term" value="F:RNA polymerase II cis-regulatory region sequence-specific DNA binding"/>
    <property type="evidence" value="ECO:0007669"/>
    <property type="project" value="TreeGrafter"/>
</dbReference>
<dbReference type="FunFam" id="3.30.160.60:FF:000018">
    <property type="entry name" value="Krueppel-like factor 15"/>
    <property type="match status" value="1"/>
</dbReference>
<dbReference type="PANTHER" id="PTHR23235:SF156">
    <property type="entry name" value="KRUPPEL-LIKE FACTOR 18"/>
    <property type="match status" value="1"/>
</dbReference>
<evidence type="ECO:0000256" key="9">
    <source>
        <dbReference type="ARBA" id="ARBA00023163"/>
    </source>
</evidence>
<dbReference type="STRING" id="246437.L9KGW9"/>
<dbReference type="InterPro" id="IPR036236">
    <property type="entry name" value="Znf_C2H2_sf"/>
</dbReference>
<dbReference type="CDD" id="cd21575">
    <property type="entry name" value="KLF18_N"/>
    <property type="match status" value="1"/>
</dbReference>
<keyword evidence="6" id="KW-0862">Zinc</keyword>
<keyword evidence="10" id="KW-0539">Nucleus</keyword>
<dbReference type="GO" id="GO:0000981">
    <property type="term" value="F:DNA-binding transcription factor activity, RNA polymerase II-specific"/>
    <property type="evidence" value="ECO:0007669"/>
    <property type="project" value="TreeGrafter"/>
</dbReference>
<keyword evidence="4" id="KW-0677">Repeat</keyword>
<dbReference type="Pfam" id="PF00096">
    <property type="entry name" value="zf-C2H2"/>
    <property type="match status" value="3"/>
</dbReference>
<dbReference type="Proteomes" id="UP000011518">
    <property type="component" value="Unassembled WGS sequence"/>
</dbReference>
<keyword evidence="15" id="KW-1185">Reference proteome</keyword>
<name>L9KGW9_TUPCH</name>
<proteinExistence type="inferred from homology"/>
<evidence type="ECO:0000256" key="1">
    <source>
        <dbReference type="ARBA" id="ARBA00004123"/>
    </source>
</evidence>
<comment type="subcellular location">
    <subcellularLocation>
        <location evidence="1">Nucleus</location>
    </subcellularLocation>
</comment>
<keyword evidence="5 11" id="KW-0863">Zinc-finger</keyword>
<evidence type="ECO:0000256" key="11">
    <source>
        <dbReference type="PROSITE-ProRule" id="PRU00042"/>
    </source>
</evidence>
<reference evidence="15" key="2">
    <citation type="journal article" date="2013" name="Nat. Commun.">
        <title>Genome of the Chinese tree shrew.</title>
        <authorList>
            <person name="Fan Y."/>
            <person name="Huang Z.Y."/>
            <person name="Cao C.C."/>
            <person name="Chen C.S."/>
            <person name="Chen Y.X."/>
            <person name="Fan D.D."/>
            <person name="He J."/>
            <person name="Hou H.L."/>
            <person name="Hu L."/>
            <person name="Hu X.T."/>
            <person name="Jiang X.T."/>
            <person name="Lai R."/>
            <person name="Lang Y.S."/>
            <person name="Liang B."/>
            <person name="Liao S.G."/>
            <person name="Mu D."/>
            <person name="Ma Y.Y."/>
            <person name="Niu Y.Y."/>
            <person name="Sun X.Q."/>
            <person name="Xia J.Q."/>
            <person name="Xiao J."/>
            <person name="Xiong Z.Q."/>
            <person name="Xu L."/>
            <person name="Yang L."/>
            <person name="Zhang Y."/>
            <person name="Zhao W."/>
            <person name="Zhao X.D."/>
            <person name="Zheng Y.T."/>
            <person name="Zhou J.M."/>
            <person name="Zhu Y.B."/>
            <person name="Zhang G.J."/>
            <person name="Wang J."/>
            <person name="Yao Y.G."/>
        </authorList>
    </citation>
    <scope>NUCLEOTIDE SEQUENCE [LARGE SCALE GENOMIC DNA]</scope>
</reference>
<dbReference type="PROSITE" id="PS50157">
    <property type="entry name" value="ZINC_FINGER_C2H2_2"/>
    <property type="match status" value="3"/>
</dbReference>
<evidence type="ECO:0000256" key="10">
    <source>
        <dbReference type="ARBA" id="ARBA00023242"/>
    </source>
</evidence>
<dbReference type="GO" id="GO:0008270">
    <property type="term" value="F:zinc ion binding"/>
    <property type="evidence" value="ECO:0007669"/>
    <property type="project" value="UniProtKB-KW"/>
</dbReference>
<evidence type="ECO:0000259" key="13">
    <source>
        <dbReference type="PROSITE" id="PS50157"/>
    </source>
</evidence>
<dbReference type="AlphaFoldDB" id="L9KGW9"/>
<accession>L9KGW9</accession>
<dbReference type="eggNOG" id="KOG1721">
    <property type="taxonomic scope" value="Eukaryota"/>
</dbReference>
<feature type="domain" description="C2H2-type" evidence="13">
    <location>
        <begin position="422"/>
        <end position="445"/>
    </location>
</feature>
<evidence type="ECO:0000256" key="8">
    <source>
        <dbReference type="ARBA" id="ARBA00023125"/>
    </source>
</evidence>
<evidence type="ECO:0000256" key="2">
    <source>
        <dbReference type="ARBA" id="ARBA00006991"/>
    </source>
</evidence>